<dbReference type="Proteomes" id="UP001152622">
    <property type="component" value="Chromosome 3"/>
</dbReference>
<accession>A0A9Q1FZH5</accession>
<dbReference type="AlphaFoldDB" id="A0A9Q1FZH5"/>
<protein>
    <submittedName>
        <fullName evidence="2">Uncharacterized protein</fullName>
    </submittedName>
</protein>
<comment type="caution">
    <text evidence="2">The sequence shown here is derived from an EMBL/GenBank/DDBJ whole genome shotgun (WGS) entry which is preliminary data.</text>
</comment>
<evidence type="ECO:0000313" key="3">
    <source>
        <dbReference type="Proteomes" id="UP001152622"/>
    </source>
</evidence>
<gene>
    <name evidence="2" type="ORF">SKAU_G00100690</name>
</gene>
<reference evidence="2" key="1">
    <citation type="journal article" date="2023" name="Science">
        <title>Genome structures resolve the early diversification of teleost fishes.</title>
        <authorList>
            <person name="Parey E."/>
            <person name="Louis A."/>
            <person name="Montfort J."/>
            <person name="Bouchez O."/>
            <person name="Roques C."/>
            <person name="Iampietro C."/>
            <person name="Lluch J."/>
            <person name="Castinel A."/>
            <person name="Donnadieu C."/>
            <person name="Desvignes T."/>
            <person name="Floi Bucao C."/>
            <person name="Jouanno E."/>
            <person name="Wen M."/>
            <person name="Mejri S."/>
            <person name="Dirks R."/>
            <person name="Jansen H."/>
            <person name="Henkel C."/>
            <person name="Chen W.J."/>
            <person name="Zahm M."/>
            <person name="Cabau C."/>
            <person name="Klopp C."/>
            <person name="Thompson A.W."/>
            <person name="Robinson-Rechavi M."/>
            <person name="Braasch I."/>
            <person name="Lecointre G."/>
            <person name="Bobe J."/>
            <person name="Postlethwait J.H."/>
            <person name="Berthelot C."/>
            <person name="Roest Crollius H."/>
            <person name="Guiguen Y."/>
        </authorList>
    </citation>
    <scope>NUCLEOTIDE SEQUENCE</scope>
    <source>
        <strain evidence="2">WJC10195</strain>
    </source>
</reference>
<name>A0A9Q1FZH5_SYNKA</name>
<dbReference type="EMBL" id="JAINUF010000003">
    <property type="protein sequence ID" value="KAJ8370041.1"/>
    <property type="molecule type" value="Genomic_DNA"/>
</dbReference>
<keyword evidence="3" id="KW-1185">Reference proteome</keyword>
<proteinExistence type="predicted"/>
<feature type="region of interest" description="Disordered" evidence="1">
    <location>
        <begin position="50"/>
        <end position="74"/>
    </location>
</feature>
<evidence type="ECO:0000256" key="1">
    <source>
        <dbReference type="SAM" id="MobiDB-lite"/>
    </source>
</evidence>
<sequence length="98" mass="10890">MAYGRKALERSGVFQHIRLPKMQQDWISRSLVHGVYVARLPASNGRCRSPAESGSAFPRWQSAQKAPAQSDAGGLRVASYSRPFSAGIAARRNYLKYH</sequence>
<organism evidence="2 3">
    <name type="scientific">Synaphobranchus kaupii</name>
    <name type="common">Kaup's arrowtooth eel</name>
    <dbReference type="NCBI Taxonomy" id="118154"/>
    <lineage>
        <taxon>Eukaryota</taxon>
        <taxon>Metazoa</taxon>
        <taxon>Chordata</taxon>
        <taxon>Craniata</taxon>
        <taxon>Vertebrata</taxon>
        <taxon>Euteleostomi</taxon>
        <taxon>Actinopterygii</taxon>
        <taxon>Neopterygii</taxon>
        <taxon>Teleostei</taxon>
        <taxon>Anguilliformes</taxon>
        <taxon>Synaphobranchidae</taxon>
        <taxon>Synaphobranchus</taxon>
    </lineage>
</organism>
<evidence type="ECO:0000313" key="2">
    <source>
        <dbReference type="EMBL" id="KAJ8370041.1"/>
    </source>
</evidence>